<comment type="caution">
    <text evidence="10">The sequence shown here is derived from an EMBL/GenBank/DDBJ whole genome shotgun (WGS) entry which is preliminary data.</text>
</comment>
<keyword evidence="5 7" id="KW-0460">Magnesium</keyword>
<dbReference type="InterPro" id="IPR004808">
    <property type="entry name" value="AP_endonuc_1"/>
</dbReference>
<evidence type="ECO:0000313" key="10">
    <source>
        <dbReference type="EMBL" id="RGS42343.1"/>
    </source>
</evidence>
<dbReference type="PROSITE" id="PS51435">
    <property type="entry name" value="AP_NUCLEASE_F1_4"/>
    <property type="match status" value="1"/>
</dbReference>
<reference evidence="10 11" key="1">
    <citation type="submission" date="2018-08" db="EMBL/GenBank/DDBJ databases">
        <title>A genome reference for cultivated species of the human gut microbiota.</title>
        <authorList>
            <person name="Zou Y."/>
            <person name="Xue W."/>
            <person name="Luo G."/>
        </authorList>
    </citation>
    <scope>NUCLEOTIDE SEQUENCE [LARGE SCALE GENOMIC DNA]</scope>
    <source>
        <strain evidence="10 11">AF22-12AC</strain>
    </source>
</reference>
<evidence type="ECO:0000259" key="9">
    <source>
        <dbReference type="Pfam" id="PF03372"/>
    </source>
</evidence>
<dbReference type="PANTHER" id="PTHR22748:SF6">
    <property type="entry name" value="DNA-(APURINIC OR APYRIMIDINIC SITE) ENDONUCLEASE"/>
    <property type="match status" value="1"/>
</dbReference>
<keyword evidence="3 7" id="KW-0479">Metal-binding</keyword>
<comment type="similarity">
    <text evidence="2">Belongs to the DNA repair enzymes AP/ExoA family.</text>
</comment>
<feature type="site" description="Interaction with DNA substrate" evidence="8">
    <location>
        <position position="242"/>
    </location>
</feature>
<dbReference type="GO" id="GO:0046872">
    <property type="term" value="F:metal ion binding"/>
    <property type="evidence" value="ECO:0007669"/>
    <property type="project" value="UniProtKB-KW"/>
</dbReference>
<dbReference type="GO" id="GO:0003906">
    <property type="term" value="F:DNA-(apurinic or apyrimidinic site) endonuclease activity"/>
    <property type="evidence" value="ECO:0007669"/>
    <property type="project" value="TreeGrafter"/>
</dbReference>
<accession>A0A395VAC9</accession>
<dbReference type="PROSITE" id="PS00727">
    <property type="entry name" value="AP_NUCLEASE_F1_2"/>
    <property type="match status" value="1"/>
</dbReference>
<evidence type="ECO:0000256" key="2">
    <source>
        <dbReference type="ARBA" id="ARBA00007092"/>
    </source>
</evidence>
<dbReference type="CDD" id="cd09087">
    <property type="entry name" value="Ape1-like_AP-endo"/>
    <property type="match status" value="1"/>
</dbReference>
<organism evidence="10 11">
    <name type="scientific">Roseburia hominis</name>
    <dbReference type="NCBI Taxonomy" id="301301"/>
    <lineage>
        <taxon>Bacteria</taxon>
        <taxon>Bacillati</taxon>
        <taxon>Bacillota</taxon>
        <taxon>Clostridia</taxon>
        <taxon>Lachnospirales</taxon>
        <taxon>Lachnospiraceae</taxon>
        <taxon>Roseburia</taxon>
    </lineage>
</organism>
<dbReference type="EMBL" id="QRVL01000001">
    <property type="protein sequence ID" value="RGS42343.1"/>
    <property type="molecule type" value="Genomic_DNA"/>
</dbReference>
<evidence type="ECO:0000256" key="7">
    <source>
        <dbReference type="PIRSR" id="PIRSR604808-2"/>
    </source>
</evidence>
<dbReference type="GO" id="GO:0006284">
    <property type="term" value="P:base-excision repair"/>
    <property type="evidence" value="ECO:0007669"/>
    <property type="project" value="TreeGrafter"/>
</dbReference>
<evidence type="ECO:0000256" key="4">
    <source>
        <dbReference type="ARBA" id="ARBA00022801"/>
    </source>
</evidence>
<dbReference type="GO" id="GO:0008311">
    <property type="term" value="F:double-stranded DNA 3'-5' DNA exonuclease activity"/>
    <property type="evidence" value="ECO:0007669"/>
    <property type="project" value="UniProtKB-EC"/>
</dbReference>
<feature type="binding site" evidence="7">
    <location>
        <position position="242"/>
    </location>
    <ligand>
        <name>Mg(2+)</name>
        <dbReference type="ChEBI" id="CHEBI:18420"/>
        <label>1</label>
    </ligand>
</feature>
<feature type="active site" description="Proton donor/acceptor" evidence="6">
    <location>
        <position position="144"/>
    </location>
</feature>
<dbReference type="AlphaFoldDB" id="A0A395VAC9"/>
<feature type="binding site" evidence="7">
    <location>
        <position position="7"/>
    </location>
    <ligand>
        <name>Mg(2+)</name>
        <dbReference type="ChEBI" id="CHEBI:18420"/>
        <label>1</label>
    </ligand>
</feature>
<dbReference type="InterPro" id="IPR005135">
    <property type="entry name" value="Endo/exonuclease/phosphatase"/>
</dbReference>
<evidence type="ECO:0000256" key="3">
    <source>
        <dbReference type="ARBA" id="ARBA00022723"/>
    </source>
</evidence>
<dbReference type="NCBIfam" id="TIGR00633">
    <property type="entry name" value="xth"/>
    <property type="match status" value="1"/>
</dbReference>
<evidence type="ECO:0000256" key="8">
    <source>
        <dbReference type="PIRSR" id="PIRSR604808-3"/>
    </source>
</evidence>
<keyword evidence="4 10" id="KW-0378">Hydrolase</keyword>
<dbReference type="NCBIfam" id="TIGR00195">
    <property type="entry name" value="exoDNase_III"/>
    <property type="match status" value="1"/>
</dbReference>
<evidence type="ECO:0000313" key="11">
    <source>
        <dbReference type="Proteomes" id="UP000266172"/>
    </source>
</evidence>
<feature type="binding site" evidence="7">
    <location>
        <position position="146"/>
    </location>
    <ligand>
        <name>Mg(2+)</name>
        <dbReference type="ChEBI" id="CHEBI:18420"/>
        <label>1</label>
    </ligand>
</feature>
<dbReference type="PROSITE" id="PS00726">
    <property type="entry name" value="AP_NUCLEASE_F1_1"/>
    <property type="match status" value="1"/>
</dbReference>
<feature type="site" description="Transition state stabilizer" evidence="8">
    <location>
        <position position="146"/>
    </location>
</feature>
<comment type="cofactor">
    <cofactor evidence="7">
        <name>Mg(2+)</name>
        <dbReference type="ChEBI" id="CHEBI:18420"/>
    </cofactor>
    <cofactor evidence="7">
        <name>Mn(2+)</name>
        <dbReference type="ChEBI" id="CHEBI:29035"/>
    </cofactor>
    <text evidence="7">Probably binds two magnesium or manganese ions per subunit.</text>
</comment>
<feature type="domain" description="Endonuclease/exonuclease/phosphatase" evidence="9">
    <location>
        <begin position="4"/>
        <end position="242"/>
    </location>
</feature>
<dbReference type="GO" id="GO:0003677">
    <property type="term" value="F:DNA binding"/>
    <property type="evidence" value="ECO:0007669"/>
    <property type="project" value="InterPro"/>
</dbReference>
<dbReference type="SUPFAM" id="SSF56219">
    <property type="entry name" value="DNase I-like"/>
    <property type="match status" value="1"/>
</dbReference>
<evidence type="ECO:0000256" key="5">
    <source>
        <dbReference type="ARBA" id="ARBA00022842"/>
    </source>
</evidence>
<keyword evidence="7" id="KW-0464">Manganese</keyword>
<dbReference type="RefSeq" id="WP_014079432.1">
    <property type="nucleotide sequence ID" value="NZ_CATVZQ010000027.1"/>
</dbReference>
<dbReference type="GeneID" id="93723095"/>
<dbReference type="InterPro" id="IPR036691">
    <property type="entry name" value="Endo/exonu/phosph_ase_sf"/>
</dbReference>
<dbReference type="InterPro" id="IPR020847">
    <property type="entry name" value="AP_endonuclease_F1_BS"/>
</dbReference>
<feature type="active site" evidence="6">
    <location>
        <position position="105"/>
    </location>
</feature>
<feature type="binding site" evidence="7">
    <location>
        <position position="241"/>
    </location>
    <ligand>
        <name>Mg(2+)</name>
        <dbReference type="ChEBI" id="CHEBI:18420"/>
        <label>1</label>
    </ligand>
</feature>
<dbReference type="Gene3D" id="3.60.10.10">
    <property type="entry name" value="Endonuclease/exonuclease/phosphatase"/>
    <property type="match status" value="1"/>
</dbReference>
<feature type="binding site" evidence="7">
    <location>
        <position position="144"/>
    </location>
    <ligand>
        <name>Mg(2+)</name>
        <dbReference type="ChEBI" id="CHEBI:18420"/>
        <label>1</label>
    </ligand>
</feature>
<dbReference type="GO" id="GO:0008081">
    <property type="term" value="F:phosphoric diester hydrolase activity"/>
    <property type="evidence" value="ECO:0007669"/>
    <property type="project" value="TreeGrafter"/>
</dbReference>
<dbReference type="Pfam" id="PF03372">
    <property type="entry name" value="Exo_endo_phos"/>
    <property type="match status" value="1"/>
</dbReference>
<dbReference type="FunFam" id="3.60.10.10:FF:000034">
    <property type="entry name" value="Exodeoxyribonuclease III"/>
    <property type="match status" value="1"/>
</dbReference>
<protein>
    <submittedName>
        <fullName evidence="10">Exodeoxyribonuclease III</fullName>
        <ecNumber evidence="10">3.1.11.2</ecNumber>
    </submittedName>
</protein>
<feature type="active site" description="Proton acceptor" evidence="6">
    <location>
        <position position="242"/>
    </location>
</feature>
<dbReference type="OMA" id="WWSYRGR"/>
<feature type="site" description="Important for catalytic activity" evidence="8">
    <location>
        <position position="216"/>
    </location>
</feature>
<evidence type="ECO:0000256" key="1">
    <source>
        <dbReference type="ARBA" id="ARBA00001936"/>
    </source>
</evidence>
<dbReference type="EC" id="3.1.11.2" evidence="10"/>
<dbReference type="InterPro" id="IPR020848">
    <property type="entry name" value="AP_endonuclease_F1_CS"/>
</dbReference>
<proteinExistence type="inferred from homology"/>
<sequence>MKLISWNVNGLRACMQKGFAEFFTASDADIFCIQESKLQEGQIDFAPEGYYAYWNYAQKKGYSGTAIFTRKEPLSVHYGIGIPQHDTEGRVITLEFPDFYMVTCYTPNSQNELARLSYRMEWEDAFLSYLKGLDRNKPLILCGDLNVAHEEIDLKNPKTNRKNAGFTDEERTKMTALLSAGFTDTFRHFYPDTEGIYSWWSYRFHAREKNAGWRIDYFITSSALDDRLVDAGILTDVTGSDHCPVTLTVDLPFCP</sequence>
<dbReference type="PANTHER" id="PTHR22748">
    <property type="entry name" value="AP ENDONUCLEASE"/>
    <property type="match status" value="1"/>
</dbReference>
<dbReference type="Proteomes" id="UP000266172">
    <property type="component" value="Unassembled WGS sequence"/>
</dbReference>
<comment type="cofactor">
    <cofactor evidence="1">
        <name>Mn(2+)</name>
        <dbReference type="ChEBI" id="CHEBI:29035"/>
    </cofactor>
</comment>
<evidence type="ECO:0000256" key="6">
    <source>
        <dbReference type="PIRSR" id="PIRSR604808-1"/>
    </source>
</evidence>
<gene>
    <name evidence="10" type="primary">xth</name>
    <name evidence="10" type="ORF">DWX93_03180</name>
</gene>
<feature type="binding site" evidence="7">
    <location>
        <position position="35"/>
    </location>
    <ligand>
        <name>Mg(2+)</name>
        <dbReference type="ChEBI" id="CHEBI:18420"/>
        <label>1</label>
    </ligand>
</feature>
<name>A0A395VAC9_9FIRM</name>